<evidence type="ECO:0000313" key="1">
    <source>
        <dbReference type="EMBL" id="OBZ71122.1"/>
    </source>
</evidence>
<dbReference type="EMBL" id="LUGG01000011">
    <property type="protein sequence ID" value="OBZ71122.1"/>
    <property type="molecule type" value="Genomic_DNA"/>
</dbReference>
<dbReference type="AlphaFoldDB" id="A0A1C7M2M2"/>
<accession>A0A1C7M2M2</accession>
<name>A0A1C7M2M2_GRIFR</name>
<gene>
    <name evidence="1" type="ORF">A0H81_08844</name>
</gene>
<comment type="caution">
    <text evidence="1">The sequence shown here is derived from an EMBL/GenBank/DDBJ whole genome shotgun (WGS) entry which is preliminary data.</text>
</comment>
<proteinExistence type="predicted"/>
<reference evidence="1 2" key="1">
    <citation type="submission" date="2016-03" db="EMBL/GenBank/DDBJ databases">
        <title>Whole genome sequencing of Grifola frondosa 9006-11.</title>
        <authorList>
            <person name="Min B."/>
            <person name="Park H."/>
            <person name="Kim J.-G."/>
            <person name="Cho H."/>
            <person name="Oh Y.-L."/>
            <person name="Kong W.-S."/>
            <person name="Choi I.-G."/>
        </authorList>
    </citation>
    <scope>NUCLEOTIDE SEQUENCE [LARGE SCALE GENOMIC DNA]</scope>
    <source>
        <strain evidence="1 2">9006-11</strain>
    </source>
</reference>
<organism evidence="1 2">
    <name type="scientific">Grifola frondosa</name>
    <name type="common">Maitake</name>
    <name type="synonym">Polyporus frondosus</name>
    <dbReference type="NCBI Taxonomy" id="5627"/>
    <lineage>
        <taxon>Eukaryota</taxon>
        <taxon>Fungi</taxon>
        <taxon>Dikarya</taxon>
        <taxon>Basidiomycota</taxon>
        <taxon>Agaricomycotina</taxon>
        <taxon>Agaricomycetes</taxon>
        <taxon>Polyporales</taxon>
        <taxon>Grifolaceae</taxon>
        <taxon>Grifola</taxon>
    </lineage>
</organism>
<keyword evidence="2" id="KW-1185">Reference proteome</keyword>
<protein>
    <submittedName>
        <fullName evidence="1">Uncharacterized protein</fullName>
    </submittedName>
</protein>
<sequence length="75" mass="8193">MSDLSKLLPYSIAPNLSYISLEMSIGNDRSLNLDEIFYGEKVNRAGGFNHPSDNRSPSLCRMGLNSPAAAQDFGK</sequence>
<evidence type="ECO:0000313" key="2">
    <source>
        <dbReference type="Proteomes" id="UP000092993"/>
    </source>
</evidence>
<dbReference type="Proteomes" id="UP000092993">
    <property type="component" value="Unassembled WGS sequence"/>
</dbReference>